<name>A0A1U8NHC9_GOSHI</name>
<keyword evidence="2" id="KW-0175">Coiled coil</keyword>
<dbReference type="KEGG" id="ghi:107948418"/>
<dbReference type="InterPro" id="IPR011990">
    <property type="entry name" value="TPR-like_helical_dom_sf"/>
</dbReference>
<dbReference type="Proteomes" id="UP000818029">
    <property type="component" value="Chromosome D11"/>
</dbReference>
<dbReference type="PaxDb" id="3635-A0A1U8NHC9"/>
<dbReference type="InterPro" id="IPR019734">
    <property type="entry name" value="TPR_rpt"/>
</dbReference>
<feature type="region of interest" description="Disordered" evidence="3">
    <location>
        <begin position="640"/>
        <end position="667"/>
    </location>
</feature>
<dbReference type="GO" id="GO:0072423">
    <property type="term" value="P:response to DNA damage checkpoint signaling"/>
    <property type="evidence" value="ECO:0007669"/>
    <property type="project" value="InterPro"/>
</dbReference>
<reference evidence="4" key="1">
    <citation type="journal article" date="2020" name="Nat. Genet.">
        <title>Genomic diversifications of five Gossypium allopolyploid species and their impact on cotton improvement.</title>
        <authorList>
            <person name="Chen Z.J."/>
            <person name="Sreedasyam A."/>
            <person name="Ando A."/>
            <person name="Song Q."/>
            <person name="De Santiago L.M."/>
            <person name="Hulse-Kemp A.M."/>
            <person name="Ding M."/>
            <person name="Ye W."/>
            <person name="Kirkbride R.C."/>
            <person name="Jenkins J."/>
            <person name="Plott C."/>
            <person name="Lovell J."/>
            <person name="Lin Y.M."/>
            <person name="Vaughn R."/>
            <person name="Liu B."/>
            <person name="Simpson S."/>
            <person name="Scheffler B.E."/>
            <person name="Wen L."/>
            <person name="Saski C.A."/>
            <person name="Grover C.E."/>
            <person name="Hu G."/>
            <person name="Conover J.L."/>
            <person name="Carlson J.W."/>
            <person name="Shu S."/>
            <person name="Boston L.B."/>
            <person name="Williams M."/>
            <person name="Peterson D.G."/>
            <person name="McGee K."/>
            <person name="Jones D.C."/>
            <person name="Wendel J.F."/>
            <person name="Stelly D.M."/>
            <person name="Grimwood J."/>
            <person name="Schmutz J."/>
        </authorList>
    </citation>
    <scope>NUCLEOTIDE SEQUENCE [LARGE SCALE GENOMIC DNA]</scope>
    <source>
        <strain evidence="4">cv. TM-1</strain>
    </source>
</reference>
<dbReference type="RefSeq" id="XP_016738446.2">
    <property type="nucleotide sequence ID" value="XM_016882957.2"/>
</dbReference>
<feature type="repeat" description="TPR" evidence="1">
    <location>
        <begin position="249"/>
        <end position="282"/>
    </location>
</feature>
<feature type="region of interest" description="Disordered" evidence="3">
    <location>
        <begin position="539"/>
        <end position="606"/>
    </location>
</feature>
<dbReference type="PROSITE" id="PS50005">
    <property type="entry name" value="TPR"/>
    <property type="match status" value="1"/>
</dbReference>
<evidence type="ECO:0000313" key="5">
    <source>
        <dbReference type="RefSeq" id="XP_016738446.2"/>
    </source>
</evidence>
<dbReference type="STRING" id="3635.A0A1U8NHC9"/>
<accession>A0A1U8NHC9</accession>
<evidence type="ECO:0000256" key="3">
    <source>
        <dbReference type="SAM" id="MobiDB-lite"/>
    </source>
</evidence>
<dbReference type="GO" id="GO:0042393">
    <property type="term" value="F:histone binding"/>
    <property type="evidence" value="ECO:0007669"/>
    <property type="project" value="UniProtKB-ARBA"/>
</dbReference>
<dbReference type="SMART" id="SM00368">
    <property type="entry name" value="LRR_RI"/>
    <property type="match status" value="6"/>
</dbReference>
<dbReference type="GO" id="GO:0040029">
    <property type="term" value="P:epigenetic regulation of gene expression"/>
    <property type="evidence" value="ECO:0007669"/>
    <property type="project" value="InterPro"/>
</dbReference>
<dbReference type="Gene3D" id="3.80.10.10">
    <property type="entry name" value="Ribonuclease Inhibitor"/>
    <property type="match status" value="1"/>
</dbReference>
<evidence type="ECO:0000313" key="4">
    <source>
        <dbReference type="Proteomes" id="UP000818029"/>
    </source>
</evidence>
<feature type="coiled-coil region" evidence="2">
    <location>
        <begin position="292"/>
        <end position="329"/>
    </location>
</feature>
<dbReference type="PROSITE" id="PS50293">
    <property type="entry name" value="TPR_REGION"/>
    <property type="match status" value="1"/>
</dbReference>
<dbReference type="SUPFAM" id="SSF48452">
    <property type="entry name" value="TPR-like"/>
    <property type="match status" value="3"/>
</dbReference>
<dbReference type="GO" id="GO:0006281">
    <property type="term" value="P:DNA repair"/>
    <property type="evidence" value="ECO:0007669"/>
    <property type="project" value="UniProtKB-KW"/>
</dbReference>
<evidence type="ECO:0000256" key="1">
    <source>
        <dbReference type="PROSITE-ProRule" id="PRU00339"/>
    </source>
</evidence>
<dbReference type="GeneID" id="107948418"/>
<keyword evidence="1" id="KW-0802">TPR repeat</keyword>
<keyword evidence="4" id="KW-1185">Reference proteome</keyword>
<feature type="compositionally biased region" description="Polar residues" evidence="3">
    <location>
        <begin position="655"/>
        <end position="666"/>
    </location>
</feature>
<proteinExistence type="predicted"/>
<protein>
    <submittedName>
        <fullName evidence="5">Protein TONSOKU isoform X1</fullName>
    </submittedName>
</protein>
<dbReference type="Pfam" id="PF13424">
    <property type="entry name" value="TPR_12"/>
    <property type="match status" value="1"/>
</dbReference>
<dbReference type="GO" id="GO:0005634">
    <property type="term" value="C:nucleus"/>
    <property type="evidence" value="ECO:0000318"/>
    <property type="project" value="GO_Central"/>
</dbReference>
<dbReference type="Pfam" id="PF13176">
    <property type="entry name" value="TPR_7"/>
    <property type="match status" value="1"/>
</dbReference>
<reference evidence="5" key="2">
    <citation type="submission" date="2025-08" db="UniProtKB">
        <authorList>
            <consortium name="RefSeq"/>
        </authorList>
    </citation>
    <scope>IDENTIFICATION</scope>
</reference>
<gene>
    <name evidence="5" type="primary">LOC107948418</name>
</gene>
<dbReference type="PANTHER" id="PTHR47684:SF1">
    <property type="entry name" value="PROTEIN TONSOKU"/>
    <property type="match status" value="1"/>
</dbReference>
<dbReference type="GO" id="GO:0005694">
    <property type="term" value="C:chromosome"/>
    <property type="evidence" value="ECO:0007669"/>
    <property type="project" value="UniProtKB-SubCell"/>
</dbReference>
<sequence length="1347" mass="150845">MARSEELQISTAKRAYRNAKEEGNRQEEARWANVIGDILKNRGEYVEALKWFRIDYDVSNKYLPEKQLLPTCQSLGEVYLRLEQYKDALIYQKKHLDLAKDANDLVEQQRASTQLGRTYHEMFLKSEDDHYSVQNAKKYFKSAMKLAQTLKENPPNNKSSFLKEYIDAHNNIGMLEVDLDNLDEALKFLAKGLAICDEEEVVEDDDGRSRLHHNLGNVYMELRRWAKAREHTEKDIMICKRIGHRQGEAKGYINLGELHYRVQRYDEAILCYQKALDLAKSMEDEDALVAQIDQNIKTVKEAINVMNDLKKEEQNLKKLKRNMVIAKGTPQERKFLLLQNSCLDCLIEKSAMIFAWLKHREFAKRKKRIASELCDKEKLSDAFLVVGESYQKLRDFSKAIKWYTKSWEGYKSIKNLEGQALAKINIGHVLDCNGDWTGALEAFKEGYRIAVEAKLPSIQLSALENMHYSHMIRFDNVEEARRLQLEIDKLKQSKVEELDEKHIATDCCSETDTEGDDHCSDDMSSACLEVLRKSGSNGSVPLAASGESNDDLPLISLIRPSKKSPKDKTTDTANNNISKEPDETSPKSLSKSTSNQQTVVGRKRVRLVLSDDEGDVPHEVECSARRLHKRPVDFAASDEFTRKISPASSDDKLQDTSPVASRSPSRPCNLINIEESTCSYKSVGNRTVSNGKNTRSLSNAEVVIGSDYADSASKCDINASENLLHRYNSPLKLQATDNEVDGCMEFKIDDNKINVAVSSFMAADKISIEPLKVELACLYYLQLPVEKRSKGLLPIIQNMECGGRPLESIENLDSLRNHLMNVSVDVLINGWIQKRLMKLYIDSCKELCETPNMKLLKKLYVSEVEDEVNVSECELQDISVIPLLNALHTHKGVALLDLSHNLLGNGTMEKLQRFFSSSGQKYGDLTLDLHCNRFGPTALFQICECPVLFTRLEVLNISGNRLTDACGSYLSTILEKCRALYSLNIERCSITSRTIQKVADALDTESVLSQLFIGHNNPISGNAISSLLGKLAILKRFSEFSLNGLKLSKTVVDGICHLAKTSCLSRLMLEGTAIGTDGALRLTRSLFSSTQEPLKLDLSFCGVASTYIYELNTNAIFISGILELHLGGNPIMQEGGNALSSLLLNPQCCLKVLNLKKCQLGMAGILQIVHALAENESLEELNLANNADTDKRLGILYCKPANSSESSQPNHIVSEPSLNPCSSKEFDELDPNYNKLEVADSEDDEVRVETAASGFNDSSASSCQRRNSTLECQFIQELSIAIGLAKQLQVLDLSNNGLSVQASEALYNAWSSGSRAGLSWRHIKDQIVHLSVEGNKCCRLKSCCKKD</sequence>
<evidence type="ECO:0000256" key="2">
    <source>
        <dbReference type="SAM" id="Coils"/>
    </source>
</evidence>
<dbReference type="InterPro" id="IPR044227">
    <property type="entry name" value="TONSOKU"/>
</dbReference>
<organism evidence="4 5">
    <name type="scientific">Gossypium hirsutum</name>
    <name type="common">Upland cotton</name>
    <name type="synonym">Gossypium mexicanum</name>
    <dbReference type="NCBI Taxonomy" id="3635"/>
    <lineage>
        <taxon>Eukaryota</taxon>
        <taxon>Viridiplantae</taxon>
        <taxon>Streptophyta</taxon>
        <taxon>Embryophyta</taxon>
        <taxon>Tracheophyta</taxon>
        <taxon>Spermatophyta</taxon>
        <taxon>Magnoliopsida</taxon>
        <taxon>eudicotyledons</taxon>
        <taxon>Gunneridae</taxon>
        <taxon>Pentapetalae</taxon>
        <taxon>rosids</taxon>
        <taxon>malvids</taxon>
        <taxon>Malvales</taxon>
        <taxon>Malvaceae</taxon>
        <taxon>Malvoideae</taxon>
        <taxon>Gossypium</taxon>
    </lineage>
</organism>
<dbReference type="GO" id="GO:0005654">
    <property type="term" value="C:nucleoplasm"/>
    <property type="evidence" value="ECO:0007669"/>
    <property type="project" value="UniProtKB-SubCell"/>
</dbReference>
<dbReference type="SMART" id="SM00028">
    <property type="entry name" value="TPR"/>
    <property type="match status" value="7"/>
</dbReference>
<dbReference type="InterPro" id="IPR032675">
    <property type="entry name" value="LRR_dom_sf"/>
</dbReference>
<dbReference type="SUPFAM" id="SSF52047">
    <property type="entry name" value="RNI-like"/>
    <property type="match status" value="1"/>
</dbReference>
<dbReference type="PANTHER" id="PTHR47684">
    <property type="entry name" value="PROTEIN TONSOKU"/>
    <property type="match status" value="1"/>
</dbReference>
<feature type="compositionally biased region" description="Polar residues" evidence="3">
    <location>
        <begin position="586"/>
        <end position="599"/>
    </location>
</feature>
<dbReference type="GO" id="GO:0009933">
    <property type="term" value="P:meristem structural organization"/>
    <property type="evidence" value="ECO:0000318"/>
    <property type="project" value="GO_Central"/>
</dbReference>
<feature type="coiled-coil region" evidence="2">
    <location>
        <begin position="2"/>
        <end position="29"/>
    </location>
</feature>
<dbReference type="Gene3D" id="1.25.40.10">
    <property type="entry name" value="Tetratricopeptide repeat domain"/>
    <property type="match status" value="3"/>
</dbReference>